<evidence type="ECO:0000313" key="3">
    <source>
        <dbReference type="EMBL" id="MCI4658286.1"/>
    </source>
</evidence>
<evidence type="ECO:0000256" key="1">
    <source>
        <dbReference type="ARBA" id="ARBA00006226"/>
    </source>
</evidence>
<dbReference type="InterPro" id="IPR007712">
    <property type="entry name" value="RelE/ParE_toxin"/>
</dbReference>
<dbReference type="SUPFAM" id="SSF143011">
    <property type="entry name" value="RelE-like"/>
    <property type="match status" value="1"/>
</dbReference>
<name>A0AA41QV39_9MICO</name>
<proteinExistence type="inferred from homology"/>
<organism evidence="3 4">
    <name type="scientific">Cryobacterium zhongshanensis</name>
    <dbReference type="NCBI Taxonomy" id="2928153"/>
    <lineage>
        <taxon>Bacteria</taxon>
        <taxon>Bacillati</taxon>
        <taxon>Actinomycetota</taxon>
        <taxon>Actinomycetes</taxon>
        <taxon>Micrococcales</taxon>
        <taxon>Microbacteriaceae</taxon>
        <taxon>Cryobacterium</taxon>
    </lineage>
</organism>
<keyword evidence="4" id="KW-1185">Reference proteome</keyword>
<dbReference type="PANTHER" id="PTHR35601">
    <property type="entry name" value="TOXIN RELE"/>
    <property type="match status" value="1"/>
</dbReference>
<reference evidence="3" key="1">
    <citation type="submission" date="2022-03" db="EMBL/GenBank/DDBJ databases">
        <title>Cryobacterium sp. nov. strain ZS14-85, isolated from Antarctic soil.</title>
        <authorList>
            <person name="Li J."/>
            <person name="Niu G."/>
        </authorList>
    </citation>
    <scope>NUCLEOTIDE SEQUENCE</scope>
    <source>
        <strain evidence="3">ZS14-85</strain>
    </source>
</reference>
<dbReference type="AlphaFoldDB" id="A0AA41QV39"/>
<dbReference type="PANTHER" id="PTHR35601:SF1">
    <property type="entry name" value="TOXIN RELE"/>
    <property type="match status" value="1"/>
</dbReference>
<sequence>MTARWHVETTEQFDRQFKKLDRAVQRRVLSYLEDIESLEDPRQRGKGLTANHSGVWRYRVGDYRVLVQILDDALVVLAVNVDHRKDAY</sequence>
<evidence type="ECO:0000313" key="4">
    <source>
        <dbReference type="Proteomes" id="UP001165341"/>
    </source>
</evidence>
<dbReference type="Proteomes" id="UP001165341">
    <property type="component" value="Unassembled WGS sequence"/>
</dbReference>
<keyword evidence="2" id="KW-1277">Toxin-antitoxin system</keyword>
<comment type="caution">
    <text evidence="3">The sequence shown here is derived from an EMBL/GenBank/DDBJ whole genome shotgun (WGS) entry which is preliminary data.</text>
</comment>
<dbReference type="InterPro" id="IPR035093">
    <property type="entry name" value="RelE/ParE_toxin_dom_sf"/>
</dbReference>
<dbReference type="Gene3D" id="3.30.2310.20">
    <property type="entry name" value="RelE-like"/>
    <property type="match status" value="1"/>
</dbReference>
<dbReference type="RefSeq" id="WP_243012037.1">
    <property type="nucleotide sequence ID" value="NZ_JALGAR010000002.1"/>
</dbReference>
<evidence type="ECO:0000256" key="2">
    <source>
        <dbReference type="ARBA" id="ARBA00022649"/>
    </source>
</evidence>
<protein>
    <submittedName>
        <fullName evidence="3">Type II toxin-antitoxin system RelE/ParE family toxin</fullName>
    </submittedName>
</protein>
<dbReference type="NCBIfam" id="TIGR02385">
    <property type="entry name" value="RelE_StbE"/>
    <property type="match status" value="1"/>
</dbReference>
<dbReference type="Pfam" id="PF05016">
    <property type="entry name" value="ParE_toxin"/>
    <property type="match status" value="1"/>
</dbReference>
<dbReference type="EMBL" id="JALGAR010000002">
    <property type="protein sequence ID" value="MCI4658286.1"/>
    <property type="molecule type" value="Genomic_DNA"/>
</dbReference>
<gene>
    <name evidence="3" type="ORF">MQH31_10760</name>
</gene>
<comment type="similarity">
    <text evidence="1">Belongs to the RelE toxin family.</text>
</comment>
<accession>A0AA41QV39</accession>